<proteinExistence type="predicted"/>
<accession>A0ACB9TI14</accession>
<keyword evidence="2" id="KW-1185">Reference proteome</keyword>
<protein>
    <submittedName>
        <fullName evidence="1">Alpha/beta hydrolase domain-containing protein</fullName>
    </submittedName>
</protein>
<name>A0ACB9TI14_HOLOL</name>
<evidence type="ECO:0000313" key="2">
    <source>
        <dbReference type="Proteomes" id="UP001056778"/>
    </source>
</evidence>
<keyword evidence="1" id="KW-0378">Hydrolase</keyword>
<dbReference type="EMBL" id="CM043017">
    <property type="protein sequence ID" value="KAI4466413.1"/>
    <property type="molecule type" value="Genomic_DNA"/>
</dbReference>
<sequence length="340" mass="39560">MIMCYGEARSNSYEAQRIYRERYPLRQVPNVRTFIDVRRRLREDGCFRKPKLNSWVSRTRRTVRNEETVLRMQDSFEISVRTTGTELLPDKRHGKQVLPVLPGIGGMAIHRRRQVLHRSDLHENETRQQNRLLLHEMLRHRRLHDTILARQRRRYGPHEQLLLRPRKWLNCNVFGYDYSGYGASEGRPTEKDLYADIEAAFAVLTTKYKVKPVHVILYGQSIGTVPTVDLATRQQVGAVILHSALMSGMRVLCPSTSRTWFFDAFPVIDKIEKVTAPTLVIHGKNDNVIDISHGLRIYERCPRAVEPLWVEGHGHDDVDCRCGAYLERLRLFINVELGDQ</sequence>
<organism evidence="1 2">
    <name type="scientific">Holotrichia oblita</name>
    <name type="common">Chafer beetle</name>
    <dbReference type="NCBI Taxonomy" id="644536"/>
    <lineage>
        <taxon>Eukaryota</taxon>
        <taxon>Metazoa</taxon>
        <taxon>Ecdysozoa</taxon>
        <taxon>Arthropoda</taxon>
        <taxon>Hexapoda</taxon>
        <taxon>Insecta</taxon>
        <taxon>Pterygota</taxon>
        <taxon>Neoptera</taxon>
        <taxon>Endopterygota</taxon>
        <taxon>Coleoptera</taxon>
        <taxon>Polyphaga</taxon>
        <taxon>Scarabaeiformia</taxon>
        <taxon>Scarabaeidae</taxon>
        <taxon>Melolonthinae</taxon>
        <taxon>Holotrichia</taxon>
    </lineage>
</organism>
<gene>
    <name evidence="1" type="ORF">MML48_3g00003351</name>
</gene>
<comment type="caution">
    <text evidence="1">The sequence shown here is derived from an EMBL/GenBank/DDBJ whole genome shotgun (WGS) entry which is preliminary data.</text>
</comment>
<dbReference type="Proteomes" id="UP001056778">
    <property type="component" value="Chromosome 3"/>
</dbReference>
<reference evidence="1" key="1">
    <citation type="submission" date="2022-04" db="EMBL/GenBank/DDBJ databases">
        <title>Chromosome-scale genome assembly of Holotrichia oblita Faldermann.</title>
        <authorList>
            <person name="Rongchong L."/>
        </authorList>
    </citation>
    <scope>NUCLEOTIDE SEQUENCE</scope>
    <source>
        <strain evidence="1">81SQS9</strain>
    </source>
</reference>
<evidence type="ECO:0000313" key="1">
    <source>
        <dbReference type="EMBL" id="KAI4466413.1"/>
    </source>
</evidence>